<dbReference type="RefSeq" id="WP_104251912.1">
    <property type="nucleotide sequence ID" value="NZ_CANKVH010000003.1"/>
</dbReference>
<dbReference type="Pfam" id="PF21832">
    <property type="entry name" value="DUF6892"/>
    <property type="match status" value="1"/>
</dbReference>
<dbReference type="EMBL" id="WBJX01000004">
    <property type="protein sequence ID" value="KAB1637320.1"/>
    <property type="molecule type" value="Genomic_DNA"/>
</dbReference>
<comment type="caution">
    <text evidence="2">The sequence shown here is derived from an EMBL/GenBank/DDBJ whole genome shotgun (WGS) entry which is preliminary data.</text>
</comment>
<organism evidence="2 3">
    <name type="scientific">Pseudoclavibacter terrae</name>
    <dbReference type="NCBI Taxonomy" id="1530195"/>
    <lineage>
        <taxon>Bacteria</taxon>
        <taxon>Bacillati</taxon>
        <taxon>Actinomycetota</taxon>
        <taxon>Actinomycetes</taxon>
        <taxon>Micrococcales</taxon>
        <taxon>Microbacteriaceae</taxon>
        <taxon>Pseudoclavibacter</taxon>
    </lineage>
</organism>
<reference evidence="2 3" key="1">
    <citation type="submission" date="2019-09" db="EMBL/GenBank/DDBJ databases">
        <title>Phylogeny of genus Pseudoclavibacter and closely related genus.</title>
        <authorList>
            <person name="Li Y."/>
        </authorList>
    </citation>
    <scope>NUCLEOTIDE SEQUENCE [LARGE SCALE GENOMIC DNA]</scope>
    <source>
        <strain evidence="2 3">THG-MD12</strain>
    </source>
</reference>
<evidence type="ECO:0000259" key="1">
    <source>
        <dbReference type="Pfam" id="PF21832"/>
    </source>
</evidence>
<dbReference type="OrthoDB" id="8606752at2"/>
<gene>
    <name evidence="2" type="ORF">F8O03_13715</name>
</gene>
<keyword evidence="3" id="KW-1185">Reference proteome</keyword>
<dbReference type="Proteomes" id="UP000490386">
    <property type="component" value="Unassembled WGS sequence"/>
</dbReference>
<name>A0A7J5B0D3_9MICO</name>
<evidence type="ECO:0000313" key="2">
    <source>
        <dbReference type="EMBL" id="KAB1637320.1"/>
    </source>
</evidence>
<feature type="domain" description="DUF6892" evidence="1">
    <location>
        <begin position="18"/>
        <end position="150"/>
    </location>
</feature>
<proteinExistence type="predicted"/>
<evidence type="ECO:0000313" key="3">
    <source>
        <dbReference type="Proteomes" id="UP000490386"/>
    </source>
</evidence>
<dbReference type="InterPro" id="IPR054187">
    <property type="entry name" value="DUF6892"/>
</dbReference>
<dbReference type="AlphaFoldDB" id="A0A7J5B0D3"/>
<accession>A0A7J5B0D3</accession>
<sequence length="154" mass="17338">MSDSPKTQPAGDQPSDAIDFADLNFKLAVIQELMYEQELLTPQFVLADFLEEHVDREVDLSKEISEPIPEVLDYFRALPVPSEFAPAVEELFQDGGNDIYMEIAPQWSGEDSTFDITDFTDTRHFPNLSAMTLLGVDEEVLDGLRRKGIDAQLL</sequence>
<protein>
    <recommendedName>
        <fullName evidence="1">DUF6892 domain-containing protein</fullName>
    </recommendedName>
</protein>